<keyword evidence="1" id="KW-1133">Transmembrane helix</keyword>
<keyword evidence="4" id="KW-1185">Reference proteome</keyword>
<keyword evidence="1" id="KW-0472">Membrane</keyword>
<name>A0ABR4Z268_9NOCA</name>
<evidence type="ECO:0000313" key="3">
    <source>
        <dbReference type="EMBL" id="KIA59450.1"/>
    </source>
</evidence>
<evidence type="ECO:0000313" key="4">
    <source>
        <dbReference type="Proteomes" id="UP000031364"/>
    </source>
</evidence>
<dbReference type="Proteomes" id="UP000031364">
    <property type="component" value="Unassembled WGS sequence"/>
</dbReference>
<dbReference type="RefSeq" id="WP_043683454.1">
    <property type="nucleotide sequence ID" value="NZ_BDCI01000062.1"/>
</dbReference>
<protein>
    <submittedName>
        <fullName evidence="3">Uncharacterized protein</fullName>
    </submittedName>
</protein>
<proteinExistence type="predicted"/>
<accession>A0ABR4Z268</accession>
<feature type="signal peptide" evidence="2">
    <location>
        <begin position="1"/>
        <end position="29"/>
    </location>
</feature>
<evidence type="ECO:0000256" key="1">
    <source>
        <dbReference type="SAM" id="Phobius"/>
    </source>
</evidence>
<feature type="transmembrane region" description="Helical" evidence="1">
    <location>
        <begin position="65"/>
        <end position="86"/>
    </location>
</feature>
<keyword evidence="2" id="KW-0732">Signal</keyword>
<feature type="transmembrane region" description="Helical" evidence="1">
    <location>
        <begin position="39"/>
        <end position="58"/>
    </location>
</feature>
<organism evidence="3 4">
    <name type="scientific">Nocardia vulneris</name>
    <dbReference type="NCBI Taxonomy" id="1141657"/>
    <lineage>
        <taxon>Bacteria</taxon>
        <taxon>Bacillati</taxon>
        <taxon>Actinomycetota</taxon>
        <taxon>Actinomycetes</taxon>
        <taxon>Mycobacteriales</taxon>
        <taxon>Nocardiaceae</taxon>
        <taxon>Nocardia</taxon>
    </lineage>
</organism>
<reference evidence="3 4" key="1">
    <citation type="journal article" date="2014" name="Int. J. Syst. Evol. Microbiol.">
        <title>Nocardia vulneris sp. nov., isolated from wounds of human patients in North America.</title>
        <authorList>
            <person name="Lasker B.A."/>
            <person name="Bell M."/>
            <person name="Klenk H.P."/>
            <person name="Sproer C."/>
            <person name="Schumann C."/>
            <person name="Schumann P."/>
            <person name="Brown J.M."/>
        </authorList>
    </citation>
    <scope>NUCLEOTIDE SEQUENCE [LARGE SCALE GENOMIC DNA]</scope>
    <source>
        <strain evidence="3 4">W9851</strain>
    </source>
</reference>
<comment type="caution">
    <text evidence="3">The sequence shown here is derived from an EMBL/GenBank/DDBJ whole genome shotgun (WGS) entry which is preliminary data.</text>
</comment>
<keyword evidence="1" id="KW-0812">Transmembrane</keyword>
<feature type="chain" id="PRO_5045674434" evidence="2">
    <location>
        <begin position="30"/>
        <end position="175"/>
    </location>
</feature>
<evidence type="ECO:0000256" key="2">
    <source>
        <dbReference type="SAM" id="SignalP"/>
    </source>
</evidence>
<feature type="transmembrane region" description="Helical" evidence="1">
    <location>
        <begin position="92"/>
        <end position="114"/>
    </location>
</feature>
<sequence length="175" mass="17512">MRNPVASMARVRGAFVGSASGAVSIAAHAVGGGTVSSTQSPIVVLIAACTGVGVLVGVRRNRYGVAEIMVLLAIGQAVGHLALTVAPGHQHSAGMSAVMLGAHLAAIPLGAALIRGAELAVVRAVSAAHRAARVLYAAPTPPFEPAYAIPLGSLPTPRRLLRSSGFGRRGPPPTP</sequence>
<dbReference type="EMBL" id="JNFP01000129">
    <property type="protein sequence ID" value="KIA59450.1"/>
    <property type="molecule type" value="Genomic_DNA"/>
</dbReference>
<gene>
    <name evidence="3" type="ORF">FG87_42890</name>
</gene>